<keyword evidence="3" id="KW-1185">Reference proteome</keyword>
<dbReference type="GO" id="GO:0016747">
    <property type="term" value="F:acyltransferase activity, transferring groups other than amino-acyl groups"/>
    <property type="evidence" value="ECO:0007669"/>
    <property type="project" value="InterPro"/>
</dbReference>
<dbReference type="EMBL" id="JAABLQ010000001">
    <property type="protein sequence ID" value="NBN76775.1"/>
    <property type="molecule type" value="Genomic_DNA"/>
</dbReference>
<name>A0A7X5EZ42_9HYPH</name>
<dbReference type="Gene3D" id="3.40.630.30">
    <property type="match status" value="1"/>
</dbReference>
<feature type="domain" description="N-acetyltransferase" evidence="1">
    <location>
        <begin position="5"/>
        <end position="170"/>
    </location>
</feature>
<dbReference type="InterPro" id="IPR016181">
    <property type="entry name" value="Acyl_CoA_acyltransferase"/>
</dbReference>
<dbReference type="RefSeq" id="WP_161707499.1">
    <property type="nucleotide sequence ID" value="NZ_JAABLQ010000001.1"/>
</dbReference>
<comment type="caution">
    <text evidence="2">The sequence shown here is derived from an EMBL/GenBank/DDBJ whole genome shotgun (WGS) entry which is preliminary data.</text>
</comment>
<gene>
    <name evidence="2" type="ORF">GWI72_00670</name>
</gene>
<organism evidence="2 3">
    <name type="scientific">Pannonibacter tanglangensis</name>
    <dbReference type="NCBI Taxonomy" id="2750084"/>
    <lineage>
        <taxon>Bacteria</taxon>
        <taxon>Pseudomonadati</taxon>
        <taxon>Pseudomonadota</taxon>
        <taxon>Alphaproteobacteria</taxon>
        <taxon>Hyphomicrobiales</taxon>
        <taxon>Stappiaceae</taxon>
        <taxon>Pannonibacter</taxon>
    </lineage>
</organism>
<proteinExistence type="predicted"/>
<evidence type="ECO:0000313" key="2">
    <source>
        <dbReference type="EMBL" id="NBN76775.1"/>
    </source>
</evidence>
<reference evidence="3" key="1">
    <citation type="submission" date="2020-01" db="EMBL/GenBank/DDBJ databases">
        <authorList>
            <person name="Fang Y."/>
            <person name="Sun R."/>
            <person name="Nie L."/>
            <person name="He J."/>
            <person name="Hao L."/>
            <person name="Wang L."/>
            <person name="Su S."/>
            <person name="Lv E."/>
            <person name="Zhang Z."/>
            <person name="Xie R."/>
            <person name="Liu H."/>
        </authorList>
    </citation>
    <scope>NUCLEOTIDE SEQUENCE [LARGE SCALE GENOMIC DNA]</scope>
    <source>
        <strain evidence="3">XCT-53</strain>
    </source>
</reference>
<dbReference type="PROSITE" id="PS51186">
    <property type="entry name" value="GNAT"/>
    <property type="match status" value="1"/>
</dbReference>
<evidence type="ECO:0000313" key="3">
    <source>
        <dbReference type="Proteomes" id="UP000586722"/>
    </source>
</evidence>
<sequence length="190" mass="20982">MSIVTAARHASIVDVDAVAEIHTSCWREVYSFLPNSIHENRSLDYRRSQWLAFLSARQRGAALIVLEQSGRTIGFAVSKPNADTAIDVPGEFHACYILPGCRGGDAGPVAMRALAEHLRADGCWPACVWAFRENPYRRIYPALGCQPIVFRDRVIAGHAVPEIGYKVPDYSTLINRLETMIASAALRRTG</sequence>
<accession>A0A7X5EZ42</accession>
<dbReference type="Pfam" id="PF00583">
    <property type="entry name" value="Acetyltransf_1"/>
    <property type="match status" value="1"/>
</dbReference>
<dbReference type="InterPro" id="IPR000182">
    <property type="entry name" value="GNAT_dom"/>
</dbReference>
<evidence type="ECO:0000259" key="1">
    <source>
        <dbReference type="PROSITE" id="PS51186"/>
    </source>
</evidence>
<protein>
    <submittedName>
        <fullName evidence="2">GNAT family N-acetyltransferase</fullName>
    </submittedName>
</protein>
<dbReference type="AlphaFoldDB" id="A0A7X5EZ42"/>
<dbReference type="SUPFAM" id="SSF55729">
    <property type="entry name" value="Acyl-CoA N-acyltransferases (Nat)"/>
    <property type="match status" value="1"/>
</dbReference>
<dbReference type="Proteomes" id="UP000586722">
    <property type="component" value="Unassembled WGS sequence"/>
</dbReference>